<keyword evidence="2 5" id="KW-0479">Metal-binding</keyword>
<comment type="cofactor">
    <cofactor evidence="5">
        <name>heme</name>
        <dbReference type="ChEBI" id="CHEBI:30413"/>
    </cofactor>
</comment>
<keyword evidence="8" id="KW-1185">Reference proteome</keyword>
<protein>
    <submittedName>
        <fullName evidence="7">Cytochrome P450</fullName>
    </submittedName>
</protein>
<reference evidence="7 8" key="1">
    <citation type="submission" date="2018-05" db="EMBL/GenBank/DDBJ databases">
        <title>Whole genome sequencing for identification of molecular markers to develop diagnostic detection tools for the regulated plant pathogen Lachnellula willkommii.</title>
        <authorList>
            <person name="Giroux E."/>
            <person name="Bilodeau G."/>
        </authorList>
    </citation>
    <scope>NUCLEOTIDE SEQUENCE [LARGE SCALE GENOMIC DNA]</scope>
    <source>
        <strain evidence="7 8">CBS 203.66</strain>
    </source>
</reference>
<dbReference type="Pfam" id="PF00067">
    <property type="entry name" value="p450"/>
    <property type="match status" value="1"/>
</dbReference>
<dbReference type="Proteomes" id="UP000469559">
    <property type="component" value="Unassembled WGS sequence"/>
</dbReference>
<evidence type="ECO:0000313" key="8">
    <source>
        <dbReference type="Proteomes" id="UP000469559"/>
    </source>
</evidence>
<dbReference type="InterPro" id="IPR001128">
    <property type="entry name" value="Cyt_P450"/>
</dbReference>
<dbReference type="GO" id="GO:0016705">
    <property type="term" value="F:oxidoreductase activity, acting on paired donors, with incorporation or reduction of molecular oxygen"/>
    <property type="evidence" value="ECO:0007669"/>
    <property type="project" value="InterPro"/>
</dbReference>
<gene>
    <name evidence="7" type="primary">CYP86B1</name>
    <name evidence="7" type="ORF">LARI1_G007421</name>
</gene>
<proteinExistence type="inferred from homology"/>
<dbReference type="AlphaFoldDB" id="A0A8T9B2Z9"/>
<accession>A0A8T9B2Z9</accession>
<dbReference type="OrthoDB" id="1470350at2759"/>
<dbReference type="GO" id="GO:0004497">
    <property type="term" value="F:monooxygenase activity"/>
    <property type="evidence" value="ECO:0007669"/>
    <property type="project" value="UniProtKB-KW"/>
</dbReference>
<dbReference type="InterPro" id="IPR002401">
    <property type="entry name" value="Cyt_P450_E_grp-I"/>
</dbReference>
<keyword evidence="5 6" id="KW-0349">Heme</keyword>
<dbReference type="SUPFAM" id="SSF48264">
    <property type="entry name" value="Cytochrome P450"/>
    <property type="match status" value="1"/>
</dbReference>
<evidence type="ECO:0000256" key="6">
    <source>
        <dbReference type="RuleBase" id="RU000461"/>
    </source>
</evidence>
<dbReference type="GO" id="GO:0020037">
    <property type="term" value="F:heme binding"/>
    <property type="evidence" value="ECO:0007669"/>
    <property type="project" value="InterPro"/>
</dbReference>
<feature type="binding site" description="axial binding residue" evidence="5">
    <location>
        <position position="453"/>
    </location>
    <ligand>
        <name>heme</name>
        <dbReference type="ChEBI" id="CHEBI:30413"/>
    </ligand>
    <ligandPart>
        <name>Fe</name>
        <dbReference type="ChEBI" id="CHEBI:18248"/>
    </ligandPart>
</feature>
<evidence type="ECO:0000256" key="4">
    <source>
        <dbReference type="ARBA" id="ARBA00023004"/>
    </source>
</evidence>
<keyword evidence="4 5" id="KW-0408">Iron</keyword>
<dbReference type="Gene3D" id="1.10.630.10">
    <property type="entry name" value="Cytochrome P450"/>
    <property type="match status" value="1"/>
</dbReference>
<keyword evidence="6" id="KW-0503">Monooxygenase</keyword>
<comment type="similarity">
    <text evidence="1 6">Belongs to the cytochrome P450 family.</text>
</comment>
<evidence type="ECO:0000313" key="7">
    <source>
        <dbReference type="EMBL" id="TVY14087.1"/>
    </source>
</evidence>
<dbReference type="InterPro" id="IPR017972">
    <property type="entry name" value="Cyt_P450_CS"/>
</dbReference>
<dbReference type="PROSITE" id="PS00086">
    <property type="entry name" value="CYTOCHROME_P450"/>
    <property type="match status" value="1"/>
</dbReference>
<dbReference type="GO" id="GO:0005506">
    <property type="term" value="F:iron ion binding"/>
    <property type="evidence" value="ECO:0007669"/>
    <property type="project" value="InterPro"/>
</dbReference>
<evidence type="ECO:0000256" key="2">
    <source>
        <dbReference type="ARBA" id="ARBA00022723"/>
    </source>
</evidence>
<keyword evidence="3 6" id="KW-0560">Oxidoreductase</keyword>
<comment type="caution">
    <text evidence="7">The sequence shown here is derived from an EMBL/GenBank/DDBJ whole genome shotgun (WGS) entry which is preliminary data.</text>
</comment>
<evidence type="ECO:0000256" key="1">
    <source>
        <dbReference type="ARBA" id="ARBA00010617"/>
    </source>
</evidence>
<sequence>MHPVTALLVAAIALFFAYFLFSSPALKRNGKPLRRSLGRLPFIGNGLIFLQPREKLFAWFVKCERQFGFETFQISVPTLPPGVVINDPKNLEYVLKNEGIFSKGDFVKSRSWALFGNGIINADGELWRVQRKAGVNFLSNANLKVLTEAALPAYLKETISILGTPQPDDVVDLSAIFHELTTQLFGRMAYNMEMHHSDTFTAAFDYASGATAERFQNPLWRITELFFGRKLRKSIAQVKAFGSEIVAKAVWAKQSKKPVSNVNTNSANTVEGISGSLIHSLLDTIDDHSVVADAALNYLTAGRDTTAQALTWLFYCLMGHPDAIKALRTEVDNVAKTTLGIENTSLDLRRIDTALFQPSTLPYTMAAFYEALRLYPPVPFEFKQCMKATTLPDGTFLPKDTVLLWCTWAMNRSRLTWGKNANEFRPERWLDNGNLITKTAFEFPVFNGGPRICLGKKMAESVAVQVIATFILNFDFEALDNNERFSKDSLTLPMEGGLPCHVKIRNQNTD</sequence>
<evidence type="ECO:0000256" key="5">
    <source>
        <dbReference type="PIRSR" id="PIRSR602401-1"/>
    </source>
</evidence>
<dbReference type="PRINTS" id="PR00385">
    <property type="entry name" value="P450"/>
</dbReference>
<name>A0A8T9B2Z9_9HELO</name>
<evidence type="ECO:0000256" key="3">
    <source>
        <dbReference type="ARBA" id="ARBA00023002"/>
    </source>
</evidence>
<dbReference type="EMBL" id="QGMF01000770">
    <property type="protein sequence ID" value="TVY14087.1"/>
    <property type="molecule type" value="Genomic_DNA"/>
</dbReference>
<dbReference type="PRINTS" id="PR00463">
    <property type="entry name" value="EP450I"/>
</dbReference>
<organism evidence="7 8">
    <name type="scientific">Lachnellula arida</name>
    <dbReference type="NCBI Taxonomy" id="1316785"/>
    <lineage>
        <taxon>Eukaryota</taxon>
        <taxon>Fungi</taxon>
        <taxon>Dikarya</taxon>
        <taxon>Ascomycota</taxon>
        <taxon>Pezizomycotina</taxon>
        <taxon>Leotiomycetes</taxon>
        <taxon>Helotiales</taxon>
        <taxon>Lachnaceae</taxon>
        <taxon>Lachnellula</taxon>
    </lineage>
</organism>
<dbReference type="InterPro" id="IPR036396">
    <property type="entry name" value="Cyt_P450_sf"/>
</dbReference>
<dbReference type="GO" id="GO:0006629">
    <property type="term" value="P:lipid metabolic process"/>
    <property type="evidence" value="ECO:0007669"/>
    <property type="project" value="UniProtKB-ARBA"/>
</dbReference>
<dbReference type="PANTHER" id="PTHR24296">
    <property type="entry name" value="CYTOCHROME P450"/>
    <property type="match status" value="1"/>
</dbReference>